<dbReference type="InterPro" id="IPR027372">
    <property type="entry name" value="Phytase-like_dom"/>
</dbReference>
<protein>
    <submittedName>
        <fullName evidence="3">3-phytase, Alkaline phosphatase</fullName>
        <ecNumber evidence="3">3.1.3.1</ecNumber>
        <ecNumber evidence="3">3.1.3.8</ecNumber>
    </submittedName>
</protein>
<dbReference type="InterPro" id="IPR003431">
    <property type="entry name" value="B-propeller_Phytase"/>
</dbReference>
<dbReference type="Pfam" id="PF03372">
    <property type="entry name" value="Exo_endo_phos"/>
    <property type="match status" value="1"/>
</dbReference>
<dbReference type="Pfam" id="PF09423">
    <property type="entry name" value="PhoD"/>
    <property type="match status" value="1"/>
</dbReference>
<dbReference type="Pfam" id="PF13449">
    <property type="entry name" value="Phytase-like"/>
    <property type="match status" value="1"/>
</dbReference>
<dbReference type="SUPFAM" id="SSF49363">
    <property type="entry name" value="Purple acid phosphatase, N-terminal domain"/>
    <property type="match status" value="1"/>
</dbReference>
<dbReference type="RefSeq" id="WP_015216932.1">
    <property type="nucleotide sequence ID" value="NC_019771.1"/>
</dbReference>
<gene>
    <name evidence="3" type="ordered locus">Anacy_4976</name>
</gene>
<dbReference type="Pfam" id="PF02333">
    <property type="entry name" value="Phytase"/>
    <property type="match status" value="1"/>
</dbReference>
<dbReference type="GO" id="GO:0004035">
    <property type="term" value="F:alkaline phosphatase activity"/>
    <property type="evidence" value="ECO:0007669"/>
    <property type="project" value="UniProtKB-EC"/>
</dbReference>
<dbReference type="Gene3D" id="2.160.20.160">
    <property type="match status" value="1"/>
</dbReference>
<dbReference type="eggNOG" id="COG4247">
    <property type="taxonomic scope" value="Bacteria"/>
</dbReference>
<dbReference type="EMBL" id="CP003659">
    <property type="protein sequence ID" value="AFZ60316.1"/>
    <property type="molecule type" value="Genomic_DNA"/>
</dbReference>
<evidence type="ECO:0000256" key="1">
    <source>
        <dbReference type="ARBA" id="ARBA00022729"/>
    </source>
</evidence>
<dbReference type="KEGG" id="acy:Anacy_4976"/>
<dbReference type="InterPro" id="IPR005135">
    <property type="entry name" value="Endo/exonuclease/phosphatase"/>
</dbReference>
<dbReference type="InterPro" id="IPR011049">
    <property type="entry name" value="Serralysin-like_metalloprot_C"/>
</dbReference>
<dbReference type="Gene3D" id="2.60.40.380">
    <property type="entry name" value="Purple acid phosphatase-like, N-terminal"/>
    <property type="match status" value="1"/>
</dbReference>
<keyword evidence="3" id="KW-0378">Hydrolase</keyword>
<feature type="domain" description="BPP" evidence="2">
    <location>
        <begin position="763"/>
        <end position="1143"/>
    </location>
</feature>
<evidence type="ECO:0000259" key="2">
    <source>
        <dbReference type="PROSITE" id="PS51662"/>
    </source>
</evidence>
<dbReference type="InterPro" id="IPR038607">
    <property type="entry name" value="PhoD-like_sf"/>
</dbReference>
<dbReference type="InterPro" id="IPR008963">
    <property type="entry name" value="Purple_acid_Pase-like_N"/>
</dbReference>
<dbReference type="eggNOG" id="COG3540">
    <property type="taxonomic scope" value="Bacteria"/>
</dbReference>
<dbReference type="SUPFAM" id="SSF56300">
    <property type="entry name" value="Metallo-dependent phosphatases"/>
    <property type="match status" value="1"/>
</dbReference>
<accession>K9ZM97</accession>
<dbReference type="SUPFAM" id="SSF56219">
    <property type="entry name" value="DNase I-like"/>
    <property type="match status" value="1"/>
</dbReference>
<dbReference type="Gene3D" id="3.60.10.10">
    <property type="entry name" value="Endonuclease/exonuclease/phosphatase"/>
    <property type="match status" value="1"/>
</dbReference>
<dbReference type="PROSITE" id="PS51662">
    <property type="entry name" value="BP_PHYTASE"/>
    <property type="match status" value="1"/>
</dbReference>
<dbReference type="InterPro" id="IPR036691">
    <property type="entry name" value="Endo/exonu/phosph_ase_sf"/>
</dbReference>
<organism evidence="3 4">
    <name type="scientific">Anabaena cylindrica (strain ATCC 27899 / PCC 7122)</name>
    <dbReference type="NCBI Taxonomy" id="272123"/>
    <lineage>
        <taxon>Bacteria</taxon>
        <taxon>Bacillati</taxon>
        <taxon>Cyanobacteriota</taxon>
        <taxon>Cyanophyceae</taxon>
        <taxon>Nostocales</taxon>
        <taxon>Nostocaceae</taxon>
        <taxon>Anabaena</taxon>
    </lineage>
</organism>
<dbReference type="InterPro" id="IPR018946">
    <property type="entry name" value="PhoD-like_MPP"/>
</dbReference>
<dbReference type="SUPFAM" id="SSF50956">
    <property type="entry name" value="Thermostable phytase (3-phytase)"/>
    <property type="match status" value="1"/>
</dbReference>
<sequence length="1923" mass="206214">MATNYTVRFSQFNASLNRNTEGQLVTDLSTSDNLQAQAVAEIIQRANPDILLINEFDYVASNPLQPVELLQQNYLGISQNGATPVNYPYAYIATSNTGIVSGFDLDNNGTVGGGNDAFGFGNFPGQFGMLLLSKYPIDTANVRTFQNFLWKDMPNSLLPNISTPGSDTPWYSPEEQEVLRLSSKSHWDVPIQINGKTVHVLVSHPTPPVFDGAEDRNGKRNHDEIRFWADYITPGKGDYIYDDGGTIGGLTAGSSFVIMGDQNADPFDGDSFDNAILQLLQNAGINTNYIPTSAGAPQQADLQGGANANHNGNPYFDTADFADGTPGNLRADYVLPSSDLQITNSAVFWPVDTDPTFAPVGTFPFPSSDHRLVFADVEVGATEAGNTVPDVEFLGQTTFVTGFIPSGEAGIVNGVETALGGLSGVTYDAAQGQFYAISDDRSQNAPARFYTFTTNPATIDSTGVTFTQVTPLKDTNGNFFATNSLDPEDIVVTNNNTVFISSEGEVNLNAGRVTDPFIKEFSLTTGQEIRSLPVPVKFLPVVEDTNGSGTINTGDTQLSGVRGNLAFESLTITPDQKTLFTATENALFQDGAIATLDNGSLSRIIQYNLVTGQPEKEYLYITDPIAEPPDPNSTGSIFNDNGLVDLLALDNRGTFLALERSFATGRGNTIKIYEVTLQGATDLSTINSLNSLSAEQLAAIQPTQKRLLLNLNDLDLPNSDGNHPTGVDNIEGIAFGPKLADGSQSIVLVSDNNFGATQFTQILTLSADLVPTATPTVETRPDLFDDEDPGQAEVDQNADADDPAIYVNAEDSANSLVLTAVKNAGVRVYDLSGNLLQTVNPGDIRYNNIDLQYGFQLGDEKIDIAVASDRNNDKLVIFKINPNSTNGNYLEDITDSNIGTIFQAAPFEPPYEPSSRSSYGLTMYRSPFTNDYYVFTGRRETGDIAQLKLIDLGNGQIGAERVRNFTVTPPTNFGDVDPQTEGMVADQETGYLYIGQENVGIWKFDAEPNGSNTGTLIDKVKDFGGSNLVADVEGLTIYYGANGTGYLLASSQGDNTFAAYTREGNNEFLGRFGIGNNGAIDSVQESDGADVINVPLGANFPYGLFVTQDGNNDPAKLVEDDGELVNVNSNFKFVPWENIANTLPDILKIDTTGYDPRNPVAQPLPVNGIASGDTTQTSTVLWAQSIFLGEVTFEYSTDPNFTTIAGTKTANVTDINLPVKVTVNGLTPNTNYYYRVTDSVGSNSIGKFSTAAALGQQTGLKFGVSGDWRGDLAPYPAVSNADDANLKFFLEFGDTIYADASSPAVKNPDGTEKEQVTTLEEYRLKQAEVYGKRYGQNTLGDLRASTSILATIDDHEVTDNFDGGEDLATANPDIQALFGATSGLQNDSPLYENGLQAFQEYNPINDQFYGQTGDNKTAGERKLYRYNTYGSDAATFVLDARSFRDAALPDVTDTSDATQVGNFLAASFDPSRTMLGKVQVDELKNDLLDAQNNGITWKFIMMPQPVQNIGVALAADRFEGYAAERTEILKFINDNNIDNVVFVTADFHGTLVNNLTYQLAPGQEQIATGAFEIITGSVAYDAPFGPTVANFFLPPDQKAIYDSLPVTNDVDSIVNDKDDFIKLVIDGGLAPLGYDPIGLNNNLAVADGLIDATLLQGDYVATHTYGWTQFDIDPVTQKLTVTTYGIEYYNREELEANPDEIINRQPQIVSQFEVNPTLLIEESNLVVGTPGADSLIAGINFDGVNDIVFTGAGNDQVDVPFGGILAGNNRIFTGSGADIVYVANHDRAFGSSSDDELDATDATDYRLSGGTGNDIFYLGADGRALGGDGDDQFYVQDGGSNLLSGAAGADQFWILTGDLPGTANTVLDFEIGTDVLGIGGQGAGFDFTDLTLSGNSIAVGSTTIAVLNGINTTSLTAANFAFL</sequence>
<dbReference type="InterPro" id="IPR032093">
    <property type="entry name" value="PhoD_N"/>
</dbReference>
<dbReference type="EC" id="3.1.3.8" evidence="3"/>
<dbReference type="SUPFAM" id="SSF51120">
    <property type="entry name" value="beta-Roll"/>
    <property type="match status" value="1"/>
</dbReference>
<dbReference type="PATRIC" id="fig|272123.3.peg.5398"/>
<reference evidence="4" key="1">
    <citation type="journal article" date="2013" name="Proc. Natl. Acad. Sci. U.S.A.">
        <title>Improving the coverage of the cyanobacterial phylum using diversity-driven genome sequencing.</title>
        <authorList>
            <person name="Shih P.M."/>
            <person name="Wu D."/>
            <person name="Latifi A."/>
            <person name="Axen S.D."/>
            <person name="Fewer D.P."/>
            <person name="Talla E."/>
            <person name="Calteau A."/>
            <person name="Cai F."/>
            <person name="Tandeau de Marsac N."/>
            <person name="Rippka R."/>
            <person name="Herdman M."/>
            <person name="Sivonen K."/>
            <person name="Coursin T."/>
            <person name="Laurent T."/>
            <person name="Goodwin L."/>
            <person name="Nolan M."/>
            <person name="Davenport K.W."/>
            <person name="Han C.S."/>
            <person name="Rubin E.M."/>
            <person name="Eisen J.A."/>
            <person name="Woyke T."/>
            <person name="Gugger M."/>
            <person name="Kerfeld C.A."/>
        </authorList>
    </citation>
    <scope>NUCLEOTIDE SEQUENCE [LARGE SCALE GENOMIC DNA]</scope>
    <source>
        <strain evidence="4">ATCC 27899 / PCC 7122</strain>
    </source>
</reference>
<dbReference type="GO" id="GO:0016158">
    <property type="term" value="F:inositol hexakisphosphate 3-phosphatase activity"/>
    <property type="evidence" value="ECO:0007669"/>
    <property type="project" value="UniProtKB-EC"/>
</dbReference>
<evidence type="ECO:0000313" key="4">
    <source>
        <dbReference type="Proteomes" id="UP000010474"/>
    </source>
</evidence>
<name>K9ZM97_ANACC</name>
<dbReference type="EC" id="3.1.3.1" evidence="3"/>
<dbReference type="Gene3D" id="3.60.21.70">
    <property type="entry name" value="PhoD-like phosphatase"/>
    <property type="match status" value="1"/>
</dbReference>
<keyword evidence="4" id="KW-1185">Reference proteome</keyword>
<dbReference type="InterPro" id="IPR052900">
    <property type="entry name" value="Phospholipid_Metab_Enz"/>
</dbReference>
<dbReference type="GO" id="GO:0003993">
    <property type="term" value="F:acid phosphatase activity"/>
    <property type="evidence" value="ECO:0007669"/>
    <property type="project" value="InterPro"/>
</dbReference>
<dbReference type="eggNOG" id="COG4222">
    <property type="taxonomic scope" value="Bacteria"/>
</dbReference>
<dbReference type="HOGENOM" id="CLU_001087_0_0_3"/>
<dbReference type="PANTHER" id="PTHR43606:SF1">
    <property type="entry name" value="PHOD-LIKE PHOSPHATASE METALLOPHOSPHATASE DOMAIN-CONTAINING PROTEIN"/>
    <property type="match status" value="1"/>
</dbReference>
<evidence type="ECO:0000313" key="3">
    <source>
        <dbReference type="EMBL" id="AFZ60316.1"/>
    </source>
</evidence>
<dbReference type="PANTHER" id="PTHR43606">
    <property type="entry name" value="PHOSPHATASE, PUTATIVE (AFU_ORTHOLOGUE AFUA_6G08710)-RELATED"/>
    <property type="match status" value="1"/>
</dbReference>
<dbReference type="Gene3D" id="2.120.10.30">
    <property type="entry name" value="TolB, C-terminal domain"/>
    <property type="match status" value="1"/>
</dbReference>
<dbReference type="eggNOG" id="COG2931">
    <property type="taxonomic scope" value="Bacteria"/>
</dbReference>
<dbReference type="InterPro" id="IPR029052">
    <property type="entry name" value="Metallo-depent_PP-like"/>
</dbReference>
<dbReference type="STRING" id="272123.Anacy_4976"/>
<keyword evidence="1" id="KW-0732">Signal</keyword>
<dbReference type="GO" id="GO:0046872">
    <property type="term" value="F:metal ion binding"/>
    <property type="evidence" value="ECO:0007669"/>
    <property type="project" value="InterPro"/>
</dbReference>
<dbReference type="Proteomes" id="UP000010474">
    <property type="component" value="Chromosome"/>
</dbReference>
<dbReference type="InterPro" id="IPR011042">
    <property type="entry name" value="6-blade_b-propeller_TolB-like"/>
</dbReference>
<dbReference type="OrthoDB" id="292013at2"/>
<proteinExistence type="predicted"/>
<dbReference type="Pfam" id="PF16655">
    <property type="entry name" value="PhoD_N"/>
    <property type="match status" value="1"/>
</dbReference>